<reference evidence="2 3" key="1">
    <citation type="journal article" date="2008" name="DNA Res.">
        <title>Complete genome sequence and comparative analysis of the wild-type commensal Escherichia coli strain SE11 isolated from a healthy adult.</title>
        <authorList>
            <person name="Oshima K."/>
            <person name="Toh H."/>
            <person name="Ogura Y."/>
            <person name="Sasamoto H."/>
            <person name="Morita H."/>
            <person name="Park S.-H."/>
            <person name="Ooka T."/>
            <person name="Iyoda S."/>
            <person name="Taylor T.D."/>
            <person name="Hayashi T."/>
            <person name="Itoh K."/>
            <person name="Hattori M."/>
        </authorList>
    </citation>
    <scope>NUCLEOTIDE SEQUENCE [LARGE SCALE GENOMIC DNA]</scope>
    <source>
        <strain evidence="2 3">SE11</strain>
    </source>
</reference>
<feature type="chain" id="PRO_5038136811" evidence="1">
    <location>
        <begin position="24"/>
        <end position="65"/>
    </location>
</feature>
<evidence type="ECO:0000313" key="3">
    <source>
        <dbReference type="Proteomes" id="UP000008199"/>
    </source>
</evidence>
<keyword evidence="1" id="KW-0732">Signal</keyword>
<sequence>MICCWFWLTAAPFAAKLSGAVRATDVMVNKSDDEATIRLNLCYLIAHDYDMCINYLGKYAFACYH</sequence>
<name>A0A979GK13_ECOSE</name>
<proteinExistence type="predicted"/>
<keyword evidence="2" id="KW-0614">Plasmid</keyword>
<organism evidence="2 3">
    <name type="scientific">Escherichia coli (strain SE11)</name>
    <dbReference type="NCBI Taxonomy" id="409438"/>
    <lineage>
        <taxon>Bacteria</taxon>
        <taxon>Pseudomonadati</taxon>
        <taxon>Pseudomonadota</taxon>
        <taxon>Gammaproteobacteria</taxon>
        <taxon>Enterobacterales</taxon>
        <taxon>Enterobacteriaceae</taxon>
        <taxon>Escherichia</taxon>
    </lineage>
</organism>
<geneLocation type="plasmid" evidence="2 3">
    <name>pSE11-4</name>
</geneLocation>
<protein>
    <submittedName>
        <fullName evidence="2">Uncharacterized protein</fullName>
    </submittedName>
</protein>
<gene>
    <name evidence="2" type="ordered locus">ECSE_P4-0003</name>
</gene>
<dbReference type="EMBL" id="AP009244">
    <property type="protein sequence ID" value="BAG80509.1"/>
    <property type="molecule type" value="Genomic_DNA"/>
</dbReference>
<dbReference type="AlphaFoldDB" id="A0A979GK13"/>
<feature type="signal peptide" evidence="1">
    <location>
        <begin position="1"/>
        <end position="23"/>
    </location>
</feature>
<evidence type="ECO:0000256" key="1">
    <source>
        <dbReference type="SAM" id="SignalP"/>
    </source>
</evidence>
<dbReference type="Proteomes" id="UP000008199">
    <property type="component" value="Plasmid pSE11-4"/>
</dbReference>
<accession>A0A979GK13</accession>
<evidence type="ECO:0000313" key="2">
    <source>
        <dbReference type="EMBL" id="BAG80509.1"/>
    </source>
</evidence>
<dbReference type="KEGG" id="ecy:ECSE_P4-0003"/>